<sequence length="98" mass="10939">MKIIPFIFIAIMTSFPAPIKVVDAKKELPFCNLELLPCVQPFLVNGQGGKLPTGCCEKLKKSTSCMCRFLTAKERNLGSAAHRMLWWCQIAVPKCPKI</sequence>
<accession>A0ABM0W8W2</accession>
<evidence type="ECO:0000313" key="3">
    <source>
        <dbReference type="RefSeq" id="XP_010467387.1"/>
    </source>
</evidence>
<name>A0ABM0W8W2_CAMSA</name>
<dbReference type="Gene3D" id="1.10.110.10">
    <property type="entry name" value="Plant lipid-transfer and hydrophobic proteins"/>
    <property type="match status" value="1"/>
</dbReference>
<dbReference type="GeneID" id="104747454"/>
<dbReference type="Proteomes" id="UP000694864">
    <property type="component" value="Chromosome 15"/>
</dbReference>
<organism evidence="2 3">
    <name type="scientific">Camelina sativa</name>
    <name type="common">False flax</name>
    <name type="synonym">Myagrum sativum</name>
    <dbReference type="NCBI Taxonomy" id="90675"/>
    <lineage>
        <taxon>Eukaryota</taxon>
        <taxon>Viridiplantae</taxon>
        <taxon>Streptophyta</taxon>
        <taxon>Embryophyta</taxon>
        <taxon>Tracheophyta</taxon>
        <taxon>Spermatophyta</taxon>
        <taxon>Magnoliopsida</taxon>
        <taxon>eudicotyledons</taxon>
        <taxon>Gunneridae</taxon>
        <taxon>Pentapetalae</taxon>
        <taxon>rosids</taxon>
        <taxon>malvids</taxon>
        <taxon>Brassicales</taxon>
        <taxon>Brassicaceae</taxon>
        <taxon>Camelineae</taxon>
        <taxon>Camelina</taxon>
    </lineage>
</organism>
<feature type="signal peptide" evidence="1">
    <location>
        <begin position="1"/>
        <end position="24"/>
    </location>
</feature>
<reference evidence="2" key="1">
    <citation type="journal article" date="2014" name="Nat. Commun.">
        <title>The emerging biofuel crop Camelina sativa retains a highly undifferentiated hexaploid genome structure.</title>
        <authorList>
            <person name="Kagale S."/>
            <person name="Koh C."/>
            <person name="Nixon J."/>
            <person name="Bollina V."/>
            <person name="Clarke W.E."/>
            <person name="Tuteja R."/>
            <person name="Spillane C."/>
            <person name="Robinson S.J."/>
            <person name="Links M.G."/>
            <person name="Clarke C."/>
            <person name="Higgins E.E."/>
            <person name="Huebert T."/>
            <person name="Sharpe A.G."/>
            <person name="Parkin I.A."/>
        </authorList>
    </citation>
    <scope>NUCLEOTIDE SEQUENCE [LARGE SCALE GENOMIC DNA]</scope>
    <source>
        <strain evidence="2">cv. DH55</strain>
    </source>
</reference>
<dbReference type="InterPro" id="IPR036312">
    <property type="entry name" value="Bifun_inhib/LTP/seed_sf"/>
</dbReference>
<protein>
    <submittedName>
        <fullName evidence="3">Probable non-specific lipid-transfer protein 2</fullName>
    </submittedName>
</protein>
<keyword evidence="2" id="KW-1185">Reference proteome</keyword>
<proteinExistence type="predicted"/>
<dbReference type="RefSeq" id="XP_010467387.1">
    <property type="nucleotide sequence ID" value="XM_010469085.1"/>
</dbReference>
<evidence type="ECO:0000313" key="2">
    <source>
        <dbReference type="Proteomes" id="UP000694864"/>
    </source>
</evidence>
<keyword evidence="1" id="KW-0732">Signal</keyword>
<evidence type="ECO:0000256" key="1">
    <source>
        <dbReference type="SAM" id="SignalP"/>
    </source>
</evidence>
<dbReference type="SUPFAM" id="SSF47699">
    <property type="entry name" value="Bifunctional inhibitor/lipid-transfer protein/seed storage 2S albumin"/>
    <property type="match status" value="1"/>
</dbReference>
<reference evidence="3" key="2">
    <citation type="submission" date="2025-08" db="UniProtKB">
        <authorList>
            <consortium name="RefSeq"/>
        </authorList>
    </citation>
    <scope>IDENTIFICATION</scope>
    <source>
        <tissue evidence="3">Leaf</tissue>
    </source>
</reference>
<gene>
    <name evidence="3" type="primary">LOC104747454</name>
</gene>
<feature type="chain" id="PRO_5045194891" evidence="1">
    <location>
        <begin position="25"/>
        <end position="98"/>
    </location>
</feature>